<keyword evidence="4" id="KW-1185">Reference proteome</keyword>
<proteinExistence type="predicted"/>
<accession>A0A0Q9YW10</accession>
<evidence type="ECO:0000313" key="3">
    <source>
        <dbReference type="EMBL" id="MCS5711277.1"/>
    </source>
</evidence>
<dbReference type="EMBL" id="LKAJ01000008">
    <property type="protein sequence ID" value="KRG20801.1"/>
    <property type="molecule type" value="Genomic_DNA"/>
</dbReference>
<evidence type="ECO:0000313" key="2">
    <source>
        <dbReference type="EMBL" id="KRG20801.1"/>
    </source>
</evidence>
<feature type="transmembrane region" description="Helical" evidence="1">
    <location>
        <begin position="87"/>
        <end position="112"/>
    </location>
</feature>
<dbReference type="RefSeq" id="WP_075066645.1">
    <property type="nucleotide sequence ID" value="NZ_LKAJ02000001.1"/>
</dbReference>
<evidence type="ECO:0000313" key="4">
    <source>
        <dbReference type="Proteomes" id="UP000051497"/>
    </source>
</evidence>
<dbReference type="EMBL" id="LKAJ02000001">
    <property type="protein sequence ID" value="MCS5711277.1"/>
    <property type="molecule type" value="Genomic_DNA"/>
</dbReference>
<reference evidence="3" key="3">
    <citation type="submission" date="2021-06" db="EMBL/GenBank/DDBJ databases">
        <title>Genomic Description and Analysis of Intracellular Bacteria, Candidatus Berkiella cookevillensis and Candidatus Berkiella aquae.</title>
        <authorList>
            <person name="Kidane D.T."/>
            <person name="Mehari Y.T."/>
            <person name="Rice F.C."/>
            <person name="Arivett B.A."/>
            <person name="Farone A.L."/>
            <person name="Berk S.G."/>
            <person name="Farone M.B."/>
        </authorList>
    </citation>
    <scope>NUCLEOTIDE SEQUENCE</scope>
    <source>
        <strain evidence="3">HT99</strain>
    </source>
</reference>
<dbReference type="Proteomes" id="UP000051497">
    <property type="component" value="Unassembled WGS sequence"/>
</dbReference>
<comment type="caution">
    <text evidence="2">The sequence shown here is derived from an EMBL/GenBank/DDBJ whole genome shotgun (WGS) entry which is preliminary data.</text>
</comment>
<dbReference type="STRING" id="295108.HT99x_02018"/>
<keyword evidence="1" id="KW-1133">Transmembrane helix</keyword>
<reference evidence="2" key="1">
    <citation type="submission" date="2015-09" db="EMBL/GenBank/DDBJ databases">
        <title>Draft Genome Sequences of Two Novel Amoeba-resistant Intranuclear Bacteria, Candidatus Berkiella cookevillensis and Candidatus Berkiella aquae.</title>
        <authorList>
            <person name="Mehari Y.T."/>
            <person name="Arivett B.A."/>
            <person name="Farone A.L."/>
            <person name="Gunderson J.H."/>
            <person name="Farone M.B."/>
        </authorList>
    </citation>
    <scope>NUCLEOTIDE SEQUENCE [LARGE SCALE GENOMIC DNA]</scope>
    <source>
        <strain evidence="2">HT99</strain>
    </source>
</reference>
<reference evidence="3" key="2">
    <citation type="journal article" date="2016" name="Genome Announc.">
        <title>Draft Genome Sequences of Two Novel Amoeba-Resistant Intranuclear Bacteria, 'Candidatus Berkiella cookevillensis' and 'Candidatus Berkiella aquae'.</title>
        <authorList>
            <person name="Mehari Y.T."/>
            <person name="Arivett B.A."/>
            <person name="Farone A.L."/>
            <person name="Gunderson J.H."/>
            <person name="Farone M.B."/>
        </authorList>
    </citation>
    <scope>NUCLEOTIDE SEQUENCE</scope>
    <source>
        <strain evidence="3">HT99</strain>
    </source>
</reference>
<organism evidence="2">
    <name type="scientific">Candidatus Berkiella aquae</name>
    <dbReference type="NCBI Taxonomy" id="295108"/>
    <lineage>
        <taxon>Bacteria</taxon>
        <taxon>Pseudomonadati</taxon>
        <taxon>Pseudomonadota</taxon>
        <taxon>Gammaproteobacteria</taxon>
        <taxon>Candidatus Berkiellales</taxon>
        <taxon>Candidatus Berkiellaceae</taxon>
        <taxon>Candidatus Berkiella</taxon>
    </lineage>
</organism>
<protein>
    <submittedName>
        <fullName evidence="2">Uncharacterized protein</fullName>
    </submittedName>
</protein>
<dbReference type="AlphaFoldDB" id="A0A0Q9YW10"/>
<keyword evidence="1" id="KW-0812">Transmembrane</keyword>
<gene>
    <name evidence="3" type="ORF">HT99x_007510</name>
    <name evidence="2" type="ORF">HT99x_02018</name>
</gene>
<evidence type="ECO:0000256" key="1">
    <source>
        <dbReference type="SAM" id="Phobius"/>
    </source>
</evidence>
<sequence>MLNSIYDFVKSIAFTPILEPIYKTVQIPSVTTVCKPILETIKNCSWFGLVCEEVIKETGNRCTAKQQFQEYSEFAGYKEVGSEFNPYFLATTAAIAGAVTATAALAGGYYWYQKRNASNKKALIDLVDVKIEPKNEEGSYWRERHALEASKIESKKAARLH</sequence>
<name>A0A0Q9YW10_9GAMM</name>
<keyword evidence="1" id="KW-0472">Membrane</keyword>